<evidence type="ECO:0000256" key="1">
    <source>
        <dbReference type="ARBA" id="ARBA00001962"/>
    </source>
</evidence>
<dbReference type="SUPFAM" id="SSF50022">
    <property type="entry name" value="ISP domain"/>
    <property type="match status" value="1"/>
</dbReference>
<dbReference type="Gene3D" id="2.102.10.10">
    <property type="entry name" value="Rieske [2Fe-2S] iron-sulphur domain"/>
    <property type="match status" value="1"/>
</dbReference>
<reference evidence="8" key="1">
    <citation type="submission" date="2020-11" db="EMBL/GenBank/DDBJ databases">
        <title>Novosphingobium aureum sp. nov., a marine bacterium isolated from sediment of a salt flat.</title>
        <authorList>
            <person name="Yoo Y."/>
            <person name="Kim J.-J."/>
        </authorList>
    </citation>
    <scope>NUCLEOTIDE SEQUENCE</scope>
    <source>
        <strain evidence="8">YJ-S2-02</strain>
    </source>
</reference>
<evidence type="ECO:0000256" key="6">
    <source>
        <dbReference type="ARBA" id="ARBA00023014"/>
    </source>
</evidence>
<keyword evidence="2" id="KW-0001">2Fe-2S</keyword>
<keyword evidence="4" id="KW-0560">Oxidoreductase</keyword>
<comment type="caution">
    <text evidence="8">The sequence shown here is derived from an EMBL/GenBank/DDBJ whole genome shotgun (WGS) entry which is preliminary data.</text>
</comment>
<dbReference type="Pfam" id="PF00848">
    <property type="entry name" value="Ring_hydroxyl_A"/>
    <property type="match status" value="1"/>
</dbReference>
<dbReference type="PRINTS" id="PR00090">
    <property type="entry name" value="RNGDIOXGNASE"/>
</dbReference>
<dbReference type="AlphaFoldDB" id="A0A931HEU1"/>
<dbReference type="Gene3D" id="3.90.380.10">
    <property type="entry name" value="Naphthalene 1,2-dioxygenase Alpha Subunit, Chain A, domain 1"/>
    <property type="match status" value="1"/>
</dbReference>
<proteinExistence type="predicted"/>
<dbReference type="InterPro" id="IPR015879">
    <property type="entry name" value="Ring_hydroxy_dOase_asu_C_dom"/>
</dbReference>
<dbReference type="PANTHER" id="PTHR43756">
    <property type="entry name" value="CHOLINE MONOOXYGENASE, CHLOROPLASTIC"/>
    <property type="match status" value="1"/>
</dbReference>
<keyword evidence="9" id="KW-1185">Reference proteome</keyword>
<dbReference type="GO" id="GO:0051213">
    <property type="term" value="F:dioxygenase activity"/>
    <property type="evidence" value="ECO:0007669"/>
    <property type="project" value="UniProtKB-KW"/>
</dbReference>
<evidence type="ECO:0000256" key="3">
    <source>
        <dbReference type="ARBA" id="ARBA00022723"/>
    </source>
</evidence>
<dbReference type="InterPro" id="IPR017941">
    <property type="entry name" value="Rieske_2Fe-2S"/>
</dbReference>
<dbReference type="RefSeq" id="WP_197165976.1">
    <property type="nucleotide sequence ID" value="NZ_JADZGI010000003.1"/>
</dbReference>
<dbReference type="EMBL" id="JADZGI010000003">
    <property type="protein sequence ID" value="MBH0114512.1"/>
    <property type="molecule type" value="Genomic_DNA"/>
</dbReference>
<accession>A0A931HEU1</accession>
<evidence type="ECO:0000256" key="2">
    <source>
        <dbReference type="ARBA" id="ARBA00022714"/>
    </source>
</evidence>
<dbReference type="PANTHER" id="PTHR43756:SF5">
    <property type="entry name" value="CHOLINE MONOOXYGENASE, CHLOROPLASTIC"/>
    <property type="match status" value="1"/>
</dbReference>
<dbReference type="CDD" id="cd03469">
    <property type="entry name" value="Rieske_RO_Alpha_N"/>
    <property type="match status" value="1"/>
</dbReference>
<keyword evidence="5" id="KW-0408">Iron</keyword>
<dbReference type="InterPro" id="IPR036922">
    <property type="entry name" value="Rieske_2Fe-2S_sf"/>
</dbReference>
<dbReference type="GO" id="GO:0051537">
    <property type="term" value="F:2 iron, 2 sulfur cluster binding"/>
    <property type="evidence" value="ECO:0007669"/>
    <property type="project" value="UniProtKB-KW"/>
</dbReference>
<evidence type="ECO:0000256" key="4">
    <source>
        <dbReference type="ARBA" id="ARBA00023002"/>
    </source>
</evidence>
<feature type="domain" description="Rieske" evidence="7">
    <location>
        <begin position="74"/>
        <end position="180"/>
    </location>
</feature>
<dbReference type="SUPFAM" id="SSF55961">
    <property type="entry name" value="Bet v1-like"/>
    <property type="match status" value="1"/>
</dbReference>
<evidence type="ECO:0000256" key="5">
    <source>
        <dbReference type="ARBA" id="ARBA00023004"/>
    </source>
</evidence>
<dbReference type="Proteomes" id="UP000617634">
    <property type="component" value="Unassembled WGS sequence"/>
</dbReference>
<evidence type="ECO:0000313" key="8">
    <source>
        <dbReference type="EMBL" id="MBH0114512.1"/>
    </source>
</evidence>
<sequence length="482" mass="54770">MAERDPEIAAKLGEDRSEGISWAELMEQDSRTPPAILTEESYTFRGSDPIPAERYTSEEFAKLEREKMWPYVWQFACREEDIPEEGDYIVYENAGRSFLVSRQDDGSIRAFHNVCLHRGRKLRTEDGHADKFVCPFHGFAWNKDASFDSMPCQWDFPHLKEQNLDLPEAEVGRWAGYVFIREEKGGPTLEEYLAPLPEHFKRWRHEECATVMRVAKEVPANWKVVMEAFMEAWHTIVTHPQLLPFTGDSNAAYWTWGDNVNVNLTPFGVMSPHLEKGPDGERGQQWIVDQFILYNGRSGDNYEDAAKDNPMAITVPEGTSARAALGAAMRKAYTESTGYDHEDATDAELLDALVYNVFPNFAPWGGYMPNIVYNWLPGKTPDTCVMEVRILARIPKGQPIPRGAPLKFLTLEQKWTEAPELGILGDVFEQDMDNLPYVQEGLHASKTGQVNLGNYQEIRIRQFQDTMVKYIEGDLGTKGGAA</sequence>
<evidence type="ECO:0000259" key="7">
    <source>
        <dbReference type="PROSITE" id="PS51296"/>
    </source>
</evidence>
<dbReference type="InterPro" id="IPR001663">
    <property type="entry name" value="Rng_hydr_dOase-A"/>
</dbReference>
<keyword evidence="3" id="KW-0479">Metal-binding</keyword>
<protein>
    <submittedName>
        <fullName evidence="8">Aromatic ring-hydroxylating dioxygenase subunit alpha</fullName>
    </submittedName>
</protein>
<dbReference type="GO" id="GO:0005506">
    <property type="term" value="F:iron ion binding"/>
    <property type="evidence" value="ECO:0007669"/>
    <property type="project" value="InterPro"/>
</dbReference>
<comment type="cofactor">
    <cofactor evidence="1">
        <name>Fe cation</name>
        <dbReference type="ChEBI" id="CHEBI:24875"/>
    </cofactor>
</comment>
<name>A0A931HEU1_9SPHN</name>
<keyword evidence="8" id="KW-0223">Dioxygenase</keyword>
<dbReference type="Pfam" id="PF00355">
    <property type="entry name" value="Rieske"/>
    <property type="match status" value="1"/>
</dbReference>
<dbReference type="PROSITE" id="PS51296">
    <property type="entry name" value="RIESKE"/>
    <property type="match status" value="1"/>
</dbReference>
<dbReference type="CDD" id="cd08882">
    <property type="entry name" value="RHO_alpha_C_MupW-like"/>
    <property type="match status" value="1"/>
</dbReference>
<evidence type="ECO:0000313" key="9">
    <source>
        <dbReference type="Proteomes" id="UP000617634"/>
    </source>
</evidence>
<keyword evidence="6" id="KW-0411">Iron-sulfur</keyword>
<gene>
    <name evidence="8" type="ORF">I5E68_16315</name>
</gene>
<organism evidence="8 9">
    <name type="scientific">Novosphingobium aureum</name>
    <dbReference type="NCBI Taxonomy" id="2792964"/>
    <lineage>
        <taxon>Bacteria</taxon>
        <taxon>Pseudomonadati</taxon>
        <taxon>Pseudomonadota</taxon>
        <taxon>Alphaproteobacteria</taxon>
        <taxon>Sphingomonadales</taxon>
        <taxon>Sphingomonadaceae</taxon>
        <taxon>Novosphingobium</taxon>
    </lineage>
</organism>